<reference evidence="2" key="1">
    <citation type="submission" date="2021-02" db="EMBL/GenBank/DDBJ databases">
        <title>Genome sequence Cadophora malorum strain M34.</title>
        <authorList>
            <person name="Stefanovic E."/>
            <person name="Vu D."/>
            <person name="Scully C."/>
            <person name="Dijksterhuis J."/>
            <person name="Roader J."/>
            <person name="Houbraken J."/>
        </authorList>
    </citation>
    <scope>NUCLEOTIDE SEQUENCE</scope>
    <source>
        <strain evidence="2">M34</strain>
    </source>
</reference>
<name>A0A8H7T0X0_9HELO</name>
<feature type="transmembrane region" description="Helical" evidence="1">
    <location>
        <begin position="605"/>
        <end position="622"/>
    </location>
</feature>
<sequence>MTSILPQILIPVESIKLGRLTTSVDNPYQNYHDPAYSPAPVPTIAHYGSLGHASRSSNFPSILTSLLSKRAKSKVRVETNLVRTYTLQNSTQWFEKAASSEETRQWFERAVQNNDDVYFVVGFHTITDAQIIYESTEVNEDTRHLGLPLGLTPNTGGAIAPLGDLANPQVGVYRRSVEGVIERFKAPGEQICDFQYRKVCYRWFSSRSIDKATLAKTLRWSAGNGWRDEEEGVEDILEMDLGRLDHNLSPHNKAEEVDNPAEASDYQAFSGLSVPAEPQMRKISQFQNYSLHDILHRLHLGVLRLLRPRLGVGERRLEWQCNCGMLLYGDFHGDDEEIDKLVTDIQSHGFLVTQSGHGAKLLPTGPVQTTASHSVSPAPPRPNVSQAIQSSSINISQVVGGMPNTTASGINTAASAPTSANTRPKFVALCVNSGPFQKTYDEVDISSIPKDTQMFHNFKRAYEACRSSRITVIRSWFTKPVDINYIQFAVEGLKRVYPITDSPDCTICAHMKNRDDLVMTRRYECHPAASALAHPPIPSSLFFHLWECPGDIISTSQDMWLNRLPKKLDEKLENVCLRTRPDGEIIFGWGILVIEGIHKRRISRLTTAMVALAIVISVAYSAERKDVSSGFAIGALVVACWTVFITALYFEFQES</sequence>
<feature type="transmembrane region" description="Helical" evidence="1">
    <location>
        <begin position="628"/>
        <end position="650"/>
    </location>
</feature>
<protein>
    <submittedName>
        <fullName evidence="2">Uncharacterized protein</fullName>
    </submittedName>
</protein>
<evidence type="ECO:0000256" key="1">
    <source>
        <dbReference type="SAM" id="Phobius"/>
    </source>
</evidence>
<keyword evidence="1" id="KW-0472">Membrane</keyword>
<accession>A0A8H7T0X0</accession>
<dbReference type="EMBL" id="JAFJYH010000373">
    <property type="protein sequence ID" value="KAG4412515.1"/>
    <property type="molecule type" value="Genomic_DNA"/>
</dbReference>
<proteinExistence type="predicted"/>
<dbReference type="Proteomes" id="UP000664132">
    <property type="component" value="Unassembled WGS sequence"/>
</dbReference>
<dbReference type="AlphaFoldDB" id="A0A8H7T0X0"/>
<gene>
    <name evidence="2" type="ORF">IFR04_014351</name>
</gene>
<organism evidence="2 3">
    <name type="scientific">Cadophora malorum</name>
    <dbReference type="NCBI Taxonomy" id="108018"/>
    <lineage>
        <taxon>Eukaryota</taxon>
        <taxon>Fungi</taxon>
        <taxon>Dikarya</taxon>
        <taxon>Ascomycota</taxon>
        <taxon>Pezizomycotina</taxon>
        <taxon>Leotiomycetes</taxon>
        <taxon>Helotiales</taxon>
        <taxon>Ploettnerulaceae</taxon>
        <taxon>Cadophora</taxon>
    </lineage>
</organism>
<evidence type="ECO:0000313" key="3">
    <source>
        <dbReference type="Proteomes" id="UP000664132"/>
    </source>
</evidence>
<dbReference type="OrthoDB" id="5410365at2759"/>
<keyword evidence="1" id="KW-1133">Transmembrane helix</keyword>
<keyword evidence="3" id="KW-1185">Reference proteome</keyword>
<comment type="caution">
    <text evidence="2">The sequence shown here is derived from an EMBL/GenBank/DDBJ whole genome shotgun (WGS) entry which is preliminary data.</text>
</comment>
<keyword evidence="1" id="KW-0812">Transmembrane</keyword>
<evidence type="ECO:0000313" key="2">
    <source>
        <dbReference type="EMBL" id="KAG4412515.1"/>
    </source>
</evidence>